<gene>
    <name evidence="2" type="ORF">KL86PLE_60048</name>
</gene>
<dbReference type="AlphaFoldDB" id="A0A212LJM9"/>
<organism evidence="2">
    <name type="scientific">uncultured Pleomorphomonas sp</name>
    <dbReference type="NCBI Taxonomy" id="442121"/>
    <lineage>
        <taxon>Bacteria</taxon>
        <taxon>Pseudomonadati</taxon>
        <taxon>Pseudomonadota</taxon>
        <taxon>Alphaproteobacteria</taxon>
        <taxon>Hyphomicrobiales</taxon>
        <taxon>Pleomorphomonadaceae</taxon>
        <taxon>Pleomorphomonas</taxon>
        <taxon>environmental samples</taxon>
    </lineage>
</organism>
<feature type="region of interest" description="Disordered" evidence="1">
    <location>
        <begin position="21"/>
        <end position="45"/>
    </location>
</feature>
<reference evidence="2" key="1">
    <citation type="submission" date="2016-08" db="EMBL/GenBank/DDBJ databases">
        <authorList>
            <person name="Seilhamer J.J."/>
        </authorList>
    </citation>
    <scope>NUCLEOTIDE SEQUENCE</scope>
    <source>
        <strain evidence="2">86</strain>
    </source>
</reference>
<evidence type="ECO:0000313" key="2">
    <source>
        <dbReference type="EMBL" id="SCM77733.1"/>
    </source>
</evidence>
<dbReference type="EMBL" id="FMJD01000010">
    <property type="protein sequence ID" value="SCM77733.1"/>
    <property type="molecule type" value="Genomic_DNA"/>
</dbReference>
<protein>
    <submittedName>
        <fullName evidence="2">Uncharacterized protein</fullName>
    </submittedName>
</protein>
<feature type="compositionally biased region" description="Low complexity" evidence="1">
    <location>
        <begin position="138"/>
        <end position="152"/>
    </location>
</feature>
<sequence length="229" mass="26323">MAAETDDARADRRLFLTDRQLGQRWPPVGKRPSRAAGRRPAAGRPRLLGPLRAAARFRPAGRHRRSRRQWRYLHRRDQIVGRRFPHRPQVARLPVPLRPVVLRHACRRARRDLSRRCRPDRRRRLWRRRSQGCSQPSAGRGDAPGDDAALRPGGRKTHPATDRSPVARHGSFLNASFERRTDGSLCRKGHFYRSVATKSGGVAACRRRGGRYPFHDYNEAAKETGRGRY</sequence>
<accession>A0A212LJM9</accession>
<proteinExistence type="predicted"/>
<feature type="region of interest" description="Disordered" evidence="1">
    <location>
        <begin position="126"/>
        <end position="171"/>
    </location>
</feature>
<evidence type="ECO:0000256" key="1">
    <source>
        <dbReference type="SAM" id="MobiDB-lite"/>
    </source>
</evidence>
<name>A0A212LJM9_9HYPH</name>